<evidence type="ECO:0000313" key="5">
    <source>
        <dbReference type="Proteomes" id="UP000887561"/>
    </source>
</evidence>
<dbReference type="InterPro" id="IPR041428">
    <property type="entry name" value="PHsplit_syntrophin"/>
</dbReference>
<dbReference type="Proteomes" id="UP000887561">
    <property type="component" value="Unplaced"/>
</dbReference>
<evidence type="ECO:0000256" key="3">
    <source>
        <dbReference type="ARBA" id="ARBA00023212"/>
    </source>
</evidence>
<evidence type="ECO:0000259" key="4">
    <source>
        <dbReference type="PROSITE" id="PS50106"/>
    </source>
</evidence>
<dbReference type="GO" id="GO:0016010">
    <property type="term" value="C:dystrophin-associated glycoprotein complex"/>
    <property type="evidence" value="ECO:0007669"/>
    <property type="project" value="TreeGrafter"/>
</dbReference>
<name>A0A915MAP3_MELJA</name>
<keyword evidence="5" id="KW-1185">Reference proteome</keyword>
<dbReference type="GO" id="GO:0005198">
    <property type="term" value="F:structural molecule activity"/>
    <property type="evidence" value="ECO:0007669"/>
    <property type="project" value="InterPro"/>
</dbReference>
<accession>A0A915MAP3</accession>
<organism evidence="5 6">
    <name type="scientific">Meloidogyne javanica</name>
    <name type="common">Root-knot nematode worm</name>
    <dbReference type="NCBI Taxonomy" id="6303"/>
    <lineage>
        <taxon>Eukaryota</taxon>
        <taxon>Metazoa</taxon>
        <taxon>Ecdysozoa</taxon>
        <taxon>Nematoda</taxon>
        <taxon>Chromadorea</taxon>
        <taxon>Rhabditida</taxon>
        <taxon>Tylenchina</taxon>
        <taxon>Tylenchomorpha</taxon>
        <taxon>Tylenchoidea</taxon>
        <taxon>Meloidogynidae</taxon>
        <taxon>Meloidogyninae</taxon>
        <taxon>Meloidogyne</taxon>
        <taxon>Meloidogyne incognita group</taxon>
    </lineage>
</organism>
<dbReference type="PANTHER" id="PTHR10554:SF12">
    <property type="entry name" value="IP02644P"/>
    <property type="match status" value="1"/>
</dbReference>
<reference evidence="6" key="1">
    <citation type="submission" date="2022-11" db="UniProtKB">
        <authorList>
            <consortium name="WormBaseParasite"/>
        </authorList>
    </citation>
    <scope>IDENTIFICATION</scope>
</reference>
<feature type="domain" description="PDZ" evidence="4">
    <location>
        <begin position="71"/>
        <end position="148"/>
    </location>
</feature>
<dbReference type="Pfam" id="PF18012">
    <property type="entry name" value="PH_17"/>
    <property type="match status" value="1"/>
</dbReference>
<dbReference type="Gene3D" id="2.30.42.10">
    <property type="match status" value="1"/>
</dbReference>
<comment type="subcellular location">
    <subcellularLocation>
        <location evidence="1">Cytoplasm</location>
        <location evidence="1">Cytoskeleton</location>
    </subcellularLocation>
</comment>
<dbReference type="InterPro" id="IPR001478">
    <property type="entry name" value="PDZ"/>
</dbReference>
<evidence type="ECO:0000256" key="1">
    <source>
        <dbReference type="ARBA" id="ARBA00004245"/>
    </source>
</evidence>
<dbReference type="PROSITE" id="PS50106">
    <property type="entry name" value="PDZ"/>
    <property type="match status" value="1"/>
</dbReference>
<dbReference type="SMART" id="SM00228">
    <property type="entry name" value="PDZ"/>
    <property type="match status" value="1"/>
</dbReference>
<dbReference type="InterPro" id="IPR036034">
    <property type="entry name" value="PDZ_sf"/>
</dbReference>
<dbReference type="GO" id="GO:0005856">
    <property type="term" value="C:cytoskeleton"/>
    <property type="evidence" value="ECO:0007669"/>
    <property type="project" value="UniProtKB-SubCell"/>
</dbReference>
<dbReference type="InterPro" id="IPR015482">
    <property type="entry name" value="Syntrophin"/>
</dbReference>
<evidence type="ECO:0000256" key="2">
    <source>
        <dbReference type="ARBA" id="ARBA00010798"/>
    </source>
</evidence>
<keyword evidence="3" id="KW-0963">Cytoplasm</keyword>
<dbReference type="SUPFAM" id="SSF50156">
    <property type="entry name" value="PDZ domain-like"/>
    <property type="match status" value="1"/>
</dbReference>
<keyword evidence="3" id="KW-0206">Cytoskeleton</keyword>
<sequence length="246" mass="27442">MSTTTTLRNSQLEVLVDNNEWHKINVCLEETCLVFTPIGDGFVEQFGPLNVPGGLSEAAAISGVWNAEKRFVRIIKREGEGIGISIQGGAEAGRPIVISKIFSGMPADQTNSLFVGDVILAVNGESMANTKHEEAVRALKQAGKILEFRPKLIQYRRDLHLRRENILHRLSWDDTPTTVATTPSLLPSDRLSSINIIQESHQNSRRIFALKLSFVTRTPLIPNEDDFEGRIIEIRSHSARHVLTLR</sequence>
<dbReference type="Pfam" id="PF00595">
    <property type="entry name" value="PDZ"/>
    <property type="match status" value="1"/>
</dbReference>
<comment type="similarity">
    <text evidence="2">Belongs to the syntrophin family.</text>
</comment>
<proteinExistence type="inferred from homology"/>
<evidence type="ECO:0000313" key="6">
    <source>
        <dbReference type="WBParaSite" id="scaffold33786_cov147.g20998"/>
    </source>
</evidence>
<protein>
    <submittedName>
        <fullName evidence="6">PDZ domain-containing protein</fullName>
    </submittedName>
</protein>
<dbReference type="PANTHER" id="PTHR10554">
    <property type="entry name" value="SYNTROPHIN"/>
    <property type="match status" value="1"/>
</dbReference>
<dbReference type="WBParaSite" id="scaffold33786_cov147.g20998">
    <property type="protein sequence ID" value="scaffold33786_cov147.g20998"/>
    <property type="gene ID" value="scaffold33786_cov147.g20998"/>
</dbReference>
<dbReference type="AlphaFoldDB" id="A0A915MAP3"/>